<comment type="caution">
    <text evidence="2">The sequence shown here is derived from an EMBL/GenBank/DDBJ whole genome shotgun (WGS) entry which is preliminary data.</text>
</comment>
<dbReference type="AlphaFoldDB" id="A0A8J6Z0K4"/>
<dbReference type="EMBL" id="JACZHT010000006">
    <property type="protein sequence ID" value="MBE1237688.1"/>
    <property type="molecule type" value="Genomic_DNA"/>
</dbReference>
<dbReference type="Gene3D" id="3.20.20.150">
    <property type="entry name" value="Divalent-metal-dependent TIM barrel enzymes"/>
    <property type="match status" value="1"/>
</dbReference>
<proteinExistence type="predicted"/>
<dbReference type="InterPro" id="IPR036237">
    <property type="entry name" value="Xyl_isomerase-like_sf"/>
</dbReference>
<gene>
    <name evidence="2" type="ORF">IHV25_08510</name>
</gene>
<dbReference type="Proteomes" id="UP000631034">
    <property type="component" value="Unassembled WGS sequence"/>
</dbReference>
<reference evidence="2" key="1">
    <citation type="submission" date="2020-10" db="EMBL/GenBank/DDBJ databases">
        <title>Genome sequence of the unusual species of purple photosynthetic bacteria, Phaeovibrio sulfidiphilus DSM 23193, type strain.</title>
        <authorList>
            <person name="Kyndt J.A."/>
            <person name="Meyer T.E."/>
        </authorList>
    </citation>
    <scope>NUCLEOTIDE SEQUENCE</scope>
    <source>
        <strain evidence="2">DSM 23193</strain>
    </source>
</reference>
<dbReference type="PANTHER" id="PTHR12110">
    <property type="entry name" value="HYDROXYPYRUVATE ISOMERASE"/>
    <property type="match status" value="1"/>
</dbReference>
<protein>
    <submittedName>
        <fullName evidence="2">TIM barrel protein</fullName>
    </submittedName>
</protein>
<dbReference type="SUPFAM" id="SSF51658">
    <property type="entry name" value="Xylose isomerase-like"/>
    <property type="match status" value="1"/>
</dbReference>
<organism evidence="2 3">
    <name type="scientific">Phaeovibrio sulfidiphilus</name>
    <dbReference type="NCBI Taxonomy" id="1220600"/>
    <lineage>
        <taxon>Bacteria</taxon>
        <taxon>Pseudomonadati</taxon>
        <taxon>Pseudomonadota</taxon>
        <taxon>Alphaproteobacteria</taxon>
        <taxon>Rhodospirillales</taxon>
        <taxon>Rhodospirillaceae</taxon>
        <taxon>Phaeovibrio</taxon>
    </lineage>
</organism>
<feature type="domain" description="Xylose isomerase-like TIM barrel" evidence="1">
    <location>
        <begin position="68"/>
        <end position="293"/>
    </location>
</feature>
<sequence length="306" mass="33125">MSCPLKIGFTLYEGQDSALAARLETIAGFGADLAELSMAPLNTVIGGRVNTPRLKSLVPVVSGFPGMLTLHAPLSLSMMDPDHIEAQSIAALSCLDVCATLGAKLLVVHPGWISTARFERERSDLMAIERDGLEWLARQAASRGVTVCLENMPVTREVTAGDITTYGLDPVAVAAQVEAVNHPNLRAVIDFSHAYLASRHFGWDLAERVSVLAPLARHLHLHDSFGRPPTHWENLFPGDDVIFGEGDLHLPLGWGDLPFETVMGSLTFSGAPSATLEIGMGWHEDSAMRDSLSRARAYLQQARIAR</sequence>
<dbReference type="Pfam" id="PF01261">
    <property type="entry name" value="AP_endonuc_2"/>
    <property type="match status" value="1"/>
</dbReference>
<accession>A0A8J6Z0K4</accession>
<evidence type="ECO:0000313" key="3">
    <source>
        <dbReference type="Proteomes" id="UP000631034"/>
    </source>
</evidence>
<dbReference type="InterPro" id="IPR013022">
    <property type="entry name" value="Xyl_isomerase-like_TIM-brl"/>
</dbReference>
<evidence type="ECO:0000313" key="2">
    <source>
        <dbReference type="EMBL" id="MBE1237688.1"/>
    </source>
</evidence>
<keyword evidence="3" id="KW-1185">Reference proteome</keyword>
<dbReference type="InterPro" id="IPR050312">
    <property type="entry name" value="IolE/XylAMocC-like"/>
</dbReference>
<evidence type="ECO:0000259" key="1">
    <source>
        <dbReference type="Pfam" id="PF01261"/>
    </source>
</evidence>
<dbReference type="RefSeq" id="WP_192534693.1">
    <property type="nucleotide sequence ID" value="NZ_JACZHT010000006.1"/>
</dbReference>
<name>A0A8J6Z0K4_9PROT</name>